<reference evidence="1" key="2">
    <citation type="submission" date="2025-09" db="UniProtKB">
        <authorList>
            <consortium name="EnsemblPlants"/>
        </authorList>
    </citation>
    <scope>IDENTIFICATION</scope>
</reference>
<dbReference type="EnsemblPlants" id="AVESA.00010b.r2.4AG0603320.1">
    <property type="protein sequence ID" value="AVESA.00010b.r2.4AG0603320.1.CDS"/>
    <property type="gene ID" value="AVESA.00010b.r2.4AG0603320"/>
</dbReference>
<organism evidence="1 2">
    <name type="scientific">Avena sativa</name>
    <name type="common">Oat</name>
    <dbReference type="NCBI Taxonomy" id="4498"/>
    <lineage>
        <taxon>Eukaryota</taxon>
        <taxon>Viridiplantae</taxon>
        <taxon>Streptophyta</taxon>
        <taxon>Embryophyta</taxon>
        <taxon>Tracheophyta</taxon>
        <taxon>Spermatophyta</taxon>
        <taxon>Magnoliopsida</taxon>
        <taxon>Liliopsida</taxon>
        <taxon>Poales</taxon>
        <taxon>Poaceae</taxon>
        <taxon>BOP clade</taxon>
        <taxon>Pooideae</taxon>
        <taxon>Poodae</taxon>
        <taxon>Poeae</taxon>
        <taxon>Poeae Chloroplast Group 1 (Aveneae type)</taxon>
        <taxon>Aveninae</taxon>
        <taxon>Avena</taxon>
    </lineage>
</organism>
<reference evidence="1" key="1">
    <citation type="submission" date="2021-05" db="EMBL/GenBank/DDBJ databases">
        <authorList>
            <person name="Scholz U."/>
            <person name="Mascher M."/>
            <person name="Fiebig A."/>
        </authorList>
    </citation>
    <scope>NUCLEOTIDE SEQUENCE [LARGE SCALE GENOMIC DNA]</scope>
</reference>
<accession>A0ACD5WAD0</accession>
<evidence type="ECO:0000313" key="1">
    <source>
        <dbReference type="EnsemblPlants" id="AVESA.00010b.r2.4AG0603320.1.CDS"/>
    </source>
</evidence>
<dbReference type="Proteomes" id="UP001732700">
    <property type="component" value="Chromosome 4A"/>
</dbReference>
<name>A0ACD5WAD0_AVESA</name>
<protein>
    <submittedName>
        <fullName evidence="1">Uncharacterized protein</fullName>
    </submittedName>
</protein>
<sequence length="229" mass="25747">MCFNCQCSAENLIETLLSLRIESSPDRQRVSLSEQHTYTATTKRSWQRALSSNNRRSSASSVSRGMALRCVTATAVSPCLLLRQHHRNRALSRLPFRRKPCALAAGARWTTCGARRRVRYEDEDEDEDEEEEEYGHNEEMARLEAYSEGARGQALLVKATVDGETEVVLVFKGFSSSLSGRTAPDPAMSVLPERAIIQSVDVVEGPFDPDNIEYVEKDVSWGEFKTRLQ</sequence>
<evidence type="ECO:0000313" key="2">
    <source>
        <dbReference type="Proteomes" id="UP001732700"/>
    </source>
</evidence>
<proteinExistence type="predicted"/>
<keyword evidence="2" id="KW-1185">Reference proteome</keyword>